<accession>A0ABQ7GKX8</accession>
<comment type="caution">
    <text evidence="2">The sequence shown here is derived from an EMBL/GenBank/DDBJ whole genome shotgun (WGS) entry which is preliminary data.</text>
</comment>
<sequence>MCRAEVSEAHIAGQTLPHPSLMEPLIPQHNEPAPDDTVNPLAATAMTIGTALPPADLLSLHFITSHEVLPLLMEVAQETNPPSQIPYPPHPHLMHVAFSTADSEPVSPLPPILPSREDLSARLSFLGSNSLHLAHAASLAAWEEVHDFLSAQLQVLANSPTSYPSTHVTPPRRATTIIPASAAAAAAAATATVATAAARESARALAAAAAATASAIATAKAATTASTHEAIAAPPWPPNQP</sequence>
<name>A0ABQ7GKX8_DUNSA</name>
<evidence type="ECO:0000256" key="1">
    <source>
        <dbReference type="SAM" id="MobiDB-lite"/>
    </source>
</evidence>
<evidence type="ECO:0000313" key="3">
    <source>
        <dbReference type="Proteomes" id="UP000815325"/>
    </source>
</evidence>
<reference evidence="2" key="1">
    <citation type="submission" date="2017-08" db="EMBL/GenBank/DDBJ databases">
        <authorList>
            <person name="Polle J.E."/>
            <person name="Barry K."/>
            <person name="Cushman J."/>
            <person name="Schmutz J."/>
            <person name="Tran D."/>
            <person name="Hathwaick L.T."/>
            <person name="Yim W.C."/>
            <person name="Jenkins J."/>
            <person name="Mckie-Krisberg Z.M."/>
            <person name="Prochnik S."/>
            <person name="Lindquist E."/>
            <person name="Dockter R.B."/>
            <person name="Adam C."/>
            <person name="Molina H."/>
            <person name="Bunkerborg J."/>
            <person name="Jin E."/>
            <person name="Buchheim M."/>
            <person name="Magnuson J."/>
        </authorList>
    </citation>
    <scope>NUCLEOTIDE SEQUENCE</scope>
    <source>
        <strain evidence="2">CCAP 19/18</strain>
    </source>
</reference>
<dbReference type="Proteomes" id="UP000815325">
    <property type="component" value="Unassembled WGS sequence"/>
</dbReference>
<protein>
    <recommendedName>
        <fullName evidence="4">Encoded protein</fullName>
    </recommendedName>
</protein>
<gene>
    <name evidence="2" type="ORF">DUNSADRAFT_7624</name>
</gene>
<organism evidence="2 3">
    <name type="scientific">Dunaliella salina</name>
    <name type="common">Green alga</name>
    <name type="synonym">Protococcus salinus</name>
    <dbReference type="NCBI Taxonomy" id="3046"/>
    <lineage>
        <taxon>Eukaryota</taxon>
        <taxon>Viridiplantae</taxon>
        <taxon>Chlorophyta</taxon>
        <taxon>core chlorophytes</taxon>
        <taxon>Chlorophyceae</taxon>
        <taxon>CS clade</taxon>
        <taxon>Chlamydomonadales</taxon>
        <taxon>Dunaliellaceae</taxon>
        <taxon>Dunaliella</taxon>
    </lineage>
</organism>
<evidence type="ECO:0008006" key="4">
    <source>
        <dbReference type="Google" id="ProtNLM"/>
    </source>
</evidence>
<keyword evidence="3" id="KW-1185">Reference proteome</keyword>
<feature type="region of interest" description="Disordered" evidence="1">
    <location>
        <begin position="1"/>
        <end position="33"/>
    </location>
</feature>
<proteinExistence type="predicted"/>
<evidence type="ECO:0000313" key="2">
    <source>
        <dbReference type="EMBL" id="KAF5835262.1"/>
    </source>
</evidence>
<dbReference type="EMBL" id="MU069714">
    <property type="protein sequence ID" value="KAF5835262.1"/>
    <property type="molecule type" value="Genomic_DNA"/>
</dbReference>